<sequence length="92" mass="10691">MRTQAHDLKKRLCPPTLRKHCLWGAIPKWNVPGLEQTFTSASPAGHVKKQDVLDYIRSDYTDYPFPTMQVVWRSDYKEHPFSTNEVVFSEAP</sequence>
<keyword evidence="2" id="KW-1185">Reference proteome</keyword>
<comment type="caution">
    <text evidence="1">The sequence shown here is derived from an EMBL/GenBank/DDBJ whole genome shotgun (WGS) entry which is preliminary data.</text>
</comment>
<proteinExistence type="predicted"/>
<reference evidence="1 2" key="1">
    <citation type="journal article" date="2019" name="Sci. Rep.">
        <title>Orb-weaving spider Araneus ventricosus genome elucidates the spidroin gene catalogue.</title>
        <authorList>
            <person name="Kono N."/>
            <person name="Nakamura H."/>
            <person name="Ohtoshi R."/>
            <person name="Moran D.A.P."/>
            <person name="Shinohara A."/>
            <person name="Yoshida Y."/>
            <person name="Fujiwara M."/>
            <person name="Mori M."/>
            <person name="Tomita M."/>
            <person name="Arakawa K."/>
        </authorList>
    </citation>
    <scope>NUCLEOTIDE SEQUENCE [LARGE SCALE GENOMIC DNA]</scope>
</reference>
<dbReference type="AlphaFoldDB" id="A0A4Y2CSP7"/>
<name>A0A4Y2CSP7_ARAVE</name>
<organism evidence="1 2">
    <name type="scientific">Araneus ventricosus</name>
    <name type="common">Orbweaver spider</name>
    <name type="synonym">Epeira ventricosa</name>
    <dbReference type="NCBI Taxonomy" id="182803"/>
    <lineage>
        <taxon>Eukaryota</taxon>
        <taxon>Metazoa</taxon>
        <taxon>Ecdysozoa</taxon>
        <taxon>Arthropoda</taxon>
        <taxon>Chelicerata</taxon>
        <taxon>Arachnida</taxon>
        <taxon>Araneae</taxon>
        <taxon>Araneomorphae</taxon>
        <taxon>Entelegynae</taxon>
        <taxon>Araneoidea</taxon>
        <taxon>Araneidae</taxon>
        <taxon>Araneus</taxon>
    </lineage>
</organism>
<evidence type="ECO:0000313" key="2">
    <source>
        <dbReference type="Proteomes" id="UP000499080"/>
    </source>
</evidence>
<gene>
    <name evidence="1" type="ORF">AVEN_208987_1</name>
</gene>
<evidence type="ECO:0000313" key="1">
    <source>
        <dbReference type="EMBL" id="GBM06305.1"/>
    </source>
</evidence>
<dbReference type="EMBL" id="BGPR01000226">
    <property type="protein sequence ID" value="GBM06305.1"/>
    <property type="molecule type" value="Genomic_DNA"/>
</dbReference>
<dbReference type="Proteomes" id="UP000499080">
    <property type="component" value="Unassembled WGS sequence"/>
</dbReference>
<accession>A0A4Y2CSP7</accession>
<protein>
    <submittedName>
        <fullName evidence="1">Uncharacterized protein</fullName>
    </submittedName>
</protein>